<organism evidence="2 3">
    <name type="scientific">Roridomyces roridus</name>
    <dbReference type="NCBI Taxonomy" id="1738132"/>
    <lineage>
        <taxon>Eukaryota</taxon>
        <taxon>Fungi</taxon>
        <taxon>Dikarya</taxon>
        <taxon>Basidiomycota</taxon>
        <taxon>Agaricomycotina</taxon>
        <taxon>Agaricomycetes</taxon>
        <taxon>Agaricomycetidae</taxon>
        <taxon>Agaricales</taxon>
        <taxon>Marasmiineae</taxon>
        <taxon>Mycenaceae</taxon>
        <taxon>Roridomyces</taxon>
    </lineage>
</organism>
<evidence type="ECO:0000313" key="2">
    <source>
        <dbReference type="EMBL" id="KAJ7603072.1"/>
    </source>
</evidence>
<accession>A0AAD7AXU9</accession>
<reference evidence="2" key="1">
    <citation type="submission" date="2023-03" db="EMBL/GenBank/DDBJ databases">
        <title>Massive genome expansion in bonnet fungi (Mycena s.s.) driven by repeated elements and novel gene families across ecological guilds.</title>
        <authorList>
            <consortium name="Lawrence Berkeley National Laboratory"/>
            <person name="Harder C.B."/>
            <person name="Miyauchi S."/>
            <person name="Viragh M."/>
            <person name="Kuo A."/>
            <person name="Thoen E."/>
            <person name="Andreopoulos B."/>
            <person name="Lu D."/>
            <person name="Skrede I."/>
            <person name="Drula E."/>
            <person name="Henrissat B."/>
            <person name="Morin E."/>
            <person name="Kohler A."/>
            <person name="Barry K."/>
            <person name="LaButti K."/>
            <person name="Morin E."/>
            <person name="Salamov A."/>
            <person name="Lipzen A."/>
            <person name="Mereny Z."/>
            <person name="Hegedus B."/>
            <person name="Baldrian P."/>
            <person name="Stursova M."/>
            <person name="Weitz H."/>
            <person name="Taylor A."/>
            <person name="Grigoriev I.V."/>
            <person name="Nagy L.G."/>
            <person name="Martin F."/>
            <person name="Kauserud H."/>
        </authorList>
    </citation>
    <scope>NUCLEOTIDE SEQUENCE</scope>
    <source>
        <strain evidence="2">9284</strain>
    </source>
</reference>
<sequence>MSSFRLSKMPHRLNALMVYYDTFPPLPSLPSLALCKTTARDPPSGTPKPRPYTSCTHPARLTSPHPYMPAHYSTMDWIHSFMPIHVIIAAHSRRPHSLLNARVLIHSLALFDFLPSNHSGLTHQLLVPHSPSSLTADVITASISLASRTQQQHASHCRRAAPHCRGKGSSSYTGRREYGSYATGSDVCGVRCAACVARGGMYGVRRSGACTEGAGRVRRSRGYAGWWE</sequence>
<evidence type="ECO:0000313" key="3">
    <source>
        <dbReference type="Proteomes" id="UP001221142"/>
    </source>
</evidence>
<dbReference type="AlphaFoldDB" id="A0AAD7AXU9"/>
<feature type="region of interest" description="Disordered" evidence="1">
    <location>
        <begin position="37"/>
        <end position="57"/>
    </location>
</feature>
<keyword evidence="3" id="KW-1185">Reference proteome</keyword>
<protein>
    <submittedName>
        <fullName evidence="2">Uncharacterized protein</fullName>
    </submittedName>
</protein>
<comment type="caution">
    <text evidence="2">The sequence shown here is derived from an EMBL/GenBank/DDBJ whole genome shotgun (WGS) entry which is preliminary data.</text>
</comment>
<proteinExistence type="predicted"/>
<dbReference type="EMBL" id="JARKIF010000175">
    <property type="protein sequence ID" value="KAJ7603072.1"/>
    <property type="molecule type" value="Genomic_DNA"/>
</dbReference>
<gene>
    <name evidence="2" type="ORF">FB45DRAFT_963234</name>
</gene>
<name>A0AAD7AXU9_9AGAR</name>
<dbReference type="Proteomes" id="UP001221142">
    <property type="component" value="Unassembled WGS sequence"/>
</dbReference>
<evidence type="ECO:0000256" key="1">
    <source>
        <dbReference type="SAM" id="MobiDB-lite"/>
    </source>
</evidence>